<keyword evidence="1" id="KW-0472">Membrane</keyword>
<evidence type="ECO:0000313" key="2">
    <source>
        <dbReference type="EMBL" id="CAD9577684.1"/>
    </source>
</evidence>
<gene>
    <name evidence="2" type="ORF">SMAR0320_LOCUS2618</name>
</gene>
<dbReference type="EMBL" id="HBGZ01003860">
    <property type="protein sequence ID" value="CAD9577684.1"/>
    <property type="molecule type" value="Transcribed_RNA"/>
</dbReference>
<sequence length="126" mass="14237">MICKCVWDHDNETATTNTTTAAAPLRQQKEVDFDILRKPDPRKTGGDVRSIYTSIRKRVALVWRCLVMLMVNVLIASLNIDAGKSVKLIYTTGKPRFVQCIRLVCKDCYGTGWQSCEKTLVVKLSK</sequence>
<proteinExistence type="predicted"/>
<keyword evidence="1" id="KW-1133">Transmembrane helix</keyword>
<accession>A0A7S2P525</accession>
<name>A0A7S2P525_9STRA</name>
<reference evidence="2" key="1">
    <citation type="submission" date="2021-01" db="EMBL/GenBank/DDBJ databases">
        <authorList>
            <person name="Corre E."/>
            <person name="Pelletier E."/>
            <person name="Niang G."/>
            <person name="Scheremetjew M."/>
            <person name="Finn R."/>
            <person name="Kale V."/>
            <person name="Holt S."/>
            <person name="Cochrane G."/>
            <person name="Meng A."/>
            <person name="Brown T."/>
            <person name="Cohen L."/>
        </authorList>
    </citation>
    <scope>NUCLEOTIDE SEQUENCE</scope>
    <source>
        <strain evidence="2">SM1012Den-03</strain>
    </source>
</reference>
<evidence type="ECO:0000256" key="1">
    <source>
        <dbReference type="SAM" id="Phobius"/>
    </source>
</evidence>
<protein>
    <submittedName>
        <fullName evidence="2">Uncharacterized protein</fullName>
    </submittedName>
</protein>
<feature type="transmembrane region" description="Helical" evidence="1">
    <location>
        <begin position="61"/>
        <end position="80"/>
    </location>
</feature>
<keyword evidence="1" id="KW-0812">Transmembrane</keyword>
<organism evidence="2">
    <name type="scientific">Skeletonema marinoi</name>
    <dbReference type="NCBI Taxonomy" id="267567"/>
    <lineage>
        <taxon>Eukaryota</taxon>
        <taxon>Sar</taxon>
        <taxon>Stramenopiles</taxon>
        <taxon>Ochrophyta</taxon>
        <taxon>Bacillariophyta</taxon>
        <taxon>Coscinodiscophyceae</taxon>
        <taxon>Thalassiosirophycidae</taxon>
        <taxon>Thalassiosirales</taxon>
        <taxon>Skeletonemataceae</taxon>
        <taxon>Skeletonema</taxon>
        <taxon>Skeletonema marinoi-dohrnii complex</taxon>
    </lineage>
</organism>
<dbReference type="AlphaFoldDB" id="A0A7S2P525"/>